<accession>A0A2N9IF33</accession>
<reference evidence="3" key="1">
    <citation type="submission" date="2018-02" db="EMBL/GenBank/DDBJ databases">
        <authorList>
            <person name="Cohen D.B."/>
            <person name="Kent A.D."/>
        </authorList>
    </citation>
    <scope>NUCLEOTIDE SEQUENCE</scope>
</reference>
<feature type="repeat" description="PPR" evidence="2">
    <location>
        <begin position="296"/>
        <end position="330"/>
    </location>
</feature>
<dbReference type="Pfam" id="PF01535">
    <property type="entry name" value="PPR"/>
    <property type="match status" value="5"/>
</dbReference>
<dbReference type="InterPro" id="IPR046848">
    <property type="entry name" value="E_motif"/>
</dbReference>
<feature type="repeat" description="PPR" evidence="2">
    <location>
        <begin position="197"/>
        <end position="231"/>
    </location>
</feature>
<dbReference type="GO" id="GO:0003729">
    <property type="term" value="F:mRNA binding"/>
    <property type="evidence" value="ECO:0007669"/>
    <property type="project" value="UniProtKB-ARBA"/>
</dbReference>
<feature type="repeat" description="PPR" evidence="2">
    <location>
        <begin position="96"/>
        <end position="130"/>
    </location>
</feature>
<evidence type="ECO:0008006" key="4">
    <source>
        <dbReference type="Google" id="ProtNLM"/>
    </source>
</evidence>
<dbReference type="Gene3D" id="1.25.40.10">
    <property type="entry name" value="Tetratricopeptide repeat domain"/>
    <property type="match status" value="7"/>
</dbReference>
<dbReference type="InterPro" id="IPR046960">
    <property type="entry name" value="PPR_At4g14850-like_plant"/>
</dbReference>
<dbReference type="FunFam" id="1.25.40.10:FF:000344">
    <property type="entry name" value="Pentatricopeptide repeat-containing protein"/>
    <property type="match status" value="1"/>
</dbReference>
<dbReference type="AlphaFoldDB" id="A0A2N9IF33"/>
<dbReference type="InterPro" id="IPR011990">
    <property type="entry name" value="TPR-like_helical_dom_sf"/>
</dbReference>
<evidence type="ECO:0000313" key="3">
    <source>
        <dbReference type="EMBL" id="SPD24427.1"/>
    </source>
</evidence>
<evidence type="ECO:0000256" key="2">
    <source>
        <dbReference type="PROSITE-ProRule" id="PRU00708"/>
    </source>
</evidence>
<feature type="repeat" description="PPR" evidence="2">
    <location>
        <begin position="670"/>
        <end position="704"/>
    </location>
</feature>
<dbReference type="FunFam" id="1.25.40.10:FF:000090">
    <property type="entry name" value="Pentatricopeptide repeat-containing protein, chloroplastic"/>
    <property type="match status" value="1"/>
</dbReference>
<dbReference type="PANTHER" id="PTHR47926">
    <property type="entry name" value="PENTATRICOPEPTIDE REPEAT-CONTAINING PROTEIN"/>
    <property type="match status" value="1"/>
</dbReference>
<keyword evidence="1" id="KW-0677">Repeat</keyword>
<dbReference type="SUPFAM" id="SSF48452">
    <property type="entry name" value="TPR-like"/>
    <property type="match status" value="1"/>
</dbReference>
<dbReference type="InterPro" id="IPR002885">
    <property type="entry name" value="PPR_rpt"/>
</dbReference>
<dbReference type="Pfam" id="PF20431">
    <property type="entry name" value="E_motif"/>
    <property type="match status" value="1"/>
</dbReference>
<dbReference type="PROSITE" id="PS51375">
    <property type="entry name" value="PPR"/>
    <property type="match status" value="7"/>
</dbReference>
<feature type="repeat" description="PPR" evidence="2">
    <location>
        <begin position="600"/>
        <end position="634"/>
    </location>
</feature>
<proteinExistence type="predicted"/>
<feature type="repeat" description="PPR" evidence="2">
    <location>
        <begin position="397"/>
        <end position="431"/>
    </location>
</feature>
<name>A0A2N9IF33_FAGSY</name>
<gene>
    <name evidence="3" type="ORF">FSB_LOCUS52309</name>
</gene>
<protein>
    <recommendedName>
        <fullName evidence="4">Pentacotripeptide-repeat region of PRORP domain-containing protein</fullName>
    </recommendedName>
</protein>
<dbReference type="FunFam" id="1.25.40.10:FF:000073">
    <property type="entry name" value="Pentatricopeptide repeat-containing protein chloroplastic"/>
    <property type="match status" value="3"/>
</dbReference>
<evidence type="ECO:0000256" key="1">
    <source>
        <dbReference type="ARBA" id="ARBA00022737"/>
    </source>
</evidence>
<dbReference type="GO" id="GO:0009451">
    <property type="term" value="P:RNA modification"/>
    <property type="evidence" value="ECO:0007669"/>
    <property type="project" value="InterPro"/>
</dbReference>
<dbReference type="Pfam" id="PF13041">
    <property type="entry name" value="PPR_2"/>
    <property type="match status" value="5"/>
</dbReference>
<sequence length="892" mass="99818">MTVKHALRRPYHALSTAASEFPSLPSNTSKNYPHYLALLSSCKDLKSLLQVHAHFIVSGLKENHATPTLTHLINSYSFFHKCDLARSVFEFTSNPPVTLWNSMIRAYTRSNNYKEALNMYNSMLEKGCEPDKYTFTFVLKACTAAFDLQKGVLVHREIARRGLECDVFIGTGLVDMYCKMGDLKSARKVFDFLPKKDVVAWNTMIAGLSQSEEPREALGFFWSMQVGGVEPDSVSLLNLVPAVSRLADVDSCKSIHGYVVRRDFRPAISNGLIDMYSKCGDVNSARCVFDYIWGRDDVSWKTMMAGYVFNGCFFKVLKLFDRMRVENCKIDKVSAVSALLAAAEMRDLEKGKEIHDCALQEGIDSDVLVATPIMTMYIKCGELEKAKQLFKELKRRDLIAWSAFITALVQSGFPEEALSIFQDMQNHNLKPDNTTAMSILPACAELLAIRLGKSVHCYAIKADFDFDISTGTALVSMYSKWGLFTWALNVFNRMPCKDVVTWNVLINGYVQIGDPYCGMEFFRELQLSGIHPDAGTMAGLLHACSMLNDLHQGTSFHGKIMRSGFESDCPVRNALIDMYAKCGSLSSAEFLFYKTEFGKDEVSWNVIIAGYMQNAHAKKAMYTFYQMKMENFRPNLVTFVSVLPAVASLAALQEGMAFHACIIRMGFLSNTLVWNSVIDMYAKCGQLNYSEKCFNEMENKNTVSWNAMLAGYAVHGQGNNAIALFSLMQESQVQVDSVSFINVLSACRHAGLIEEGKEIFKSMSEKHQFKPELEHYACMVDLLGRAGLFDETLILIKIMPMEPDAGVWGALLGACKMYSNIKLGEIALQHLVKLEPENPTNYIVLSSLFAESGKWGDEGSTRSRMIESGLKKTPGFSWVEVKNRVHASIQSG</sequence>
<dbReference type="PANTHER" id="PTHR47926:SF347">
    <property type="entry name" value="PENTATRICOPEPTIDE REPEAT-CONTAINING PROTEIN"/>
    <property type="match status" value="1"/>
</dbReference>
<feature type="repeat" description="PPR" evidence="2">
    <location>
        <begin position="498"/>
        <end position="532"/>
    </location>
</feature>
<organism evidence="3">
    <name type="scientific">Fagus sylvatica</name>
    <name type="common">Beechnut</name>
    <dbReference type="NCBI Taxonomy" id="28930"/>
    <lineage>
        <taxon>Eukaryota</taxon>
        <taxon>Viridiplantae</taxon>
        <taxon>Streptophyta</taxon>
        <taxon>Embryophyta</taxon>
        <taxon>Tracheophyta</taxon>
        <taxon>Spermatophyta</taxon>
        <taxon>Magnoliopsida</taxon>
        <taxon>eudicotyledons</taxon>
        <taxon>Gunneridae</taxon>
        <taxon>Pentapetalae</taxon>
        <taxon>rosids</taxon>
        <taxon>fabids</taxon>
        <taxon>Fagales</taxon>
        <taxon>Fagaceae</taxon>
        <taxon>Fagus</taxon>
    </lineage>
</organism>
<dbReference type="EMBL" id="OIVN01005891">
    <property type="protein sequence ID" value="SPD24427.1"/>
    <property type="molecule type" value="Genomic_DNA"/>
</dbReference>
<dbReference type="NCBIfam" id="TIGR00756">
    <property type="entry name" value="PPR"/>
    <property type="match status" value="8"/>
</dbReference>